<feature type="compositionally biased region" description="Polar residues" evidence="1">
    <location>
        <begin position="69"/>
        <end position="78"/>
    </location>
</feature>
<feature type="region of interest" description="Disordered" evidence="1">
    <location>
        <begin position="1"/>
        <end position="20"/>
    </location>
</feature>
<reference evidence="2 3" key="1">
    <citation type="submission" date="2013-11" db="EMBL/GenBank/DDBJ databases">
        <title>Opisthorchis viverrini - life in the bile duct.</title>
        <authorList>
            <person name="Young N.D."/>
            <person name="Nagarajan N."/>
            <person name="Lin S.J."/>
            <person name="Korhonen P.K."/>
            <person name="Jex A.R."/>
            <person name="Hall R.S."/>
            <person name="Safavi-Hemami H."/>
            <person name="Kaewkong W."/>
            <person name="Bertrand D."/>
            <person name="Gao S."/>
            <person name="Seet Q."/>
            <person name="Wongkham S."/>
            <person name="Teh B.T."/>
            <person name="Wongkham C."/>
            <person name="Intapan P.M."/>
            <person name="Maleewong W."/>
            <person name="Yang X."/>
            <person name="Hu M."/>
            <person name="Wang Z."/>
            <person name="Hofmann A."/>
            <person name="Sternberg P.W."/>
            <person name="Tan P."/>
            <person name="Wang J."/>
            <person name="Gasser R.B."/>
        </authorList>
    </citation>
    <scope>NUCLEOTIDE SEQUENCE [LARGE SCALE GENOMIC DNA]</scope>
</reference>
<gene>
    <name evidence="2" type="ORF">T265_09743</name>
</gene>
<feature type="compositionally biased region" description="Polar residues" evidence="1">
    <location>
        <begin position="1"/>
        <end position="19"/>
    </location>
</feature>
<dbReference type="RefSeq" id="XP_009174172.1">
    <property type="nucleotide sequence ID" value="XM_009175908.1"/>
</dbReference>
<dbReference type="EMBL" id="KL596920">
    <property type="protein sequence ID" value="KER22092.1"/>
    <property type="molecule type" value="Genomic_DNA"/>
</dbReference>
<dbReference type="Proteomes" id="UP000054324">
    <property type="component" value="Unassembled WGS sequence"/>
</dbReference>
<sequence>MKYLSSAHSRVSEASNAKSSPDIPITVLEFVFMKLEGEHTLHSHYMDRSLQTLVMDDLEIEKSRRSTGAMGTQTQIDTIGTYESRKLNPVDPDGRESHLVSEIYGH</sequence>
<evidence type="ECO:0000313" key="2">
    <source>
        <dbReference type="EMBL" id="KER22092.1"/>
    </source>
</evidence>
<organism evidence="2 3">
    <name type="scientific">Opisthorchis viverrini</name>
    <name type="common">Southeast Asian liver fluke</name>
    <dbReference type="NCBI Taxonomy" id="6198"/>
    <lineage>
        <taxon>Eukaryota</taxon>
        <taxon>Metazoa</taxon>
        <taxon>Spiralia</taxon>
        <taxon>Lophotrochozoa</taxon>
        <taxon>Platyhelminthes</taxon>
        <taxon>Trematoda</taxon>
        <taxon>Digenea</taxon>
        <taxon>Opisthorchiida</taxon>
        <taxon>Opisthorchiata</taxon>
        <taxon>Opisthorchiidae</taxon>
        <taxon>Opisthorchis</taxon>
    </lineage>
</organism>
<feature type="compositionally biased region" description="Basic and acidic residues" evidence="1">
    <location>
        <begin position="83"/>
        <end position="106"/>
    </location>
</feature>
<dbReference type="AlphaFoldDB" id="A0A074Z934"/>
<feature type="region of interest" description="Disordered" evidence="1">
    <location>
        <begin position="64"/>
        <end position="106"/>
    </location>
</feature>
<name>A0A074Z934_OPIVI</name>
<keyword evidence="3" id="KW-1185">Reference proteome</keyword>
<proteinExistence type="predicted"/>
<dbReference type="GeneID" id="20323911"/>
<dbReference type="CTD" id="20323911"/>
<accession>A0A074Z934</accession>
<evidence type="ECO:0000313" key="3">
    <source>
        <dbReference type="Proteomes" id="UP000054324"/>
    </source>
</evidence>
<protein>
    <submittedName>
        <fullName evidence="2">Uncharacterized protein</fullName>
    </submittedName>
</protein>
<evidence type="ECO:0000256" key="1">
    <source>
        <dbReference type="SAM" id="MobiDB-lite"/>
    </source>
</evidence>
<dbReference type="KEGG" id="ovi:T265_09743"/>